<dbReference type="PANTHER" id="PTHR35807">
    <property type="entry name" value="TRANSCRIPTIONAL REGULATOR REDD-RELATED"/>
    <property type="match status" value="1"/>
</dbReference>
<accession>A0ABQ3DEZ6</accession>
<dbReference type="PANTHER" id="PTHR35807:SF1">
    <property type="entry name" value="TRANSCRIPTIONAL REGULATOR REDD"/>
    <property type="match status" value="1"/>
</dbReference>
<dbReference type="InterPro" id="IPR001867">
    <property type="entry name" value="OmpR/PhoB-type_DNA-bd"/>
</dbReference>
<name>A0ABQ3DEZ6_9ACTN</name>
<dbReference type="PROSITE" id="PS51755">
    <property type="entry name" value="OMPR_PHOB"/>
    <property type="match status" value="1"/>
</dbReference>
<dbReference type="SMART" id="SM00862">
    <property type="entry name" value="Trans_reg_C"/>
    <property type="match status" value="1"/>
</dbReference>
<gene>
    <name evidence="8" type="ORF">GCM10010346_09150</name>
</gene>
<dbReference type="EMBL" id="BMVO01000001">
    <property type="protein sequence ID" value="GHA88475.1"/>
    <property type="molecule type" value="Genomic_DNA"/>
</dbReference>
<comment type="caution">
    <text evidence="8">The sequence shown here is derived from an EMBL/GenBank/DDBJ whole genome shotgun (WGS) entry which is preliminary data.</text>
</comment>
<dbReference type="Proteomes" id="UP000599437">
    <property type="component" value="Unassembled WGS sequence"/>
</dbReference>
<dbReference type="SMART" id="SM01043">
    <property type="entry name" value="BTAD"/>
    <property type="match status" value="1"/>
</dbReference>
<dbReference type="InterPro" id="IPR036388">
    <property type="entry name" value="WH-like_DNA-bd_sf"/>
</dbReference>
<protein>
    <recommendedName>
        <fullName evidence="7">OmpR/PhoB-type domain-containing protein</fullName>
    </recommendedName>
</protein>
<sequence length="295" mass="32088">MRFELLGPLNAFSNDAPVNLGGFNQRATAAFLLLHANEVVPTSKLIHALWGYDPPATSRKMVQNAVSGLRKVIERHARPTGAVSLTTSPPGYRLTIEPESFDLGRFRRLVEQGGAELRAGHNEAGLAQLRAALGLWRGAALSDLTEAGIAWPELTAIAGVRLAVFEDCTREALNQNRHHEVLGELQEMAAAEPAGERICGLLMLALYRCGRQHDALAAYQRTRSTLLDDFGLDPGRELRELELAILNQDPALAPDPGPRWTRTVARPSAAHRCSRLGTLAAPGGRARPAYRRGYA</sequence>
<dbReference type="Gene3D" id="1.10.10.10">
    <property type="entry name" value="Winged helix-like DNA-binding domain superfamily/Winged helix DNA-binding domain"/>
    <property type="match status" value="1"/>
</dbReference>
<organism evidence="8 9">
    <name type="scientific">Streptomyces chryseus</name>
    <dbReference type="NCBI Taxonomy" id="68186"/>
    <lineage>
        <taxon>Bacteria</taxon>
        <taxon>Bacillati</taxon>
        <taxon>Actinomycetota</taxon>
        <taxon>Actinomycetes</taxon>
        <taxon>Kitasatosporales</taxon>
        <taxon>Streptomycetaceae</taxon>
        <taxon>Streptomyces</taxon>
    </lineage>
</organism>
<evidence type="ECO:0000256" key="1">
    <source>
        <dbReference type="ARBA" id="ARBA00005820"/>
    </source>
</evidence>
<dbReference type="CDD" id="cd15831">
    <property type="entry name" value="BTAD"/>
    <property type="match status" value="1"/>
</dbReference>
<comment type="similarity">
    <text evidence="1">Belongs to the AfsR/DnrI/RedD regulatory family.</text>
</comment>
<keyword evidence="4 6" id="KW-0238">DNA-binding</keyword>
<evidence type="ECO:0000256" key="5">
    <source>
        <dbReference type="ARBA" id="ARBA00023163"/>
    </source>
</evidence>
<keyword evidence="3" id="KW-0805">Transcription regulation</keyword>
<feature type="DNA-binding region" description="OmpR/PhoB-type" evidence="6">
    <location>
        <begin position="1"/>
        <end position="96"/>
    </location>
</feature>
<dbReference type="SUPFAM" id="SSF48452">
    <property type="entry name" value="TPR-like"/>
    <property type="match status" value="1"/>
</dbReference>
<keyword evidence="9" id="KW-1185">Reference proteome</keyword>
<dbReference type="Gene3D" id="1.25.40.10">
    <property type="entry name" value="Tetratricopeptide repeat domain"/>
    <property type="match status" value="1"/>
</dbReference>
<evidence type="ECO:0000256" key="4">
    <source>
        <dbReference type="ARBA" id="ARBA00023125"/>
    </source>
</evidence>
<evidence type="ECO:0000256" key="3">
    <source>
        <dbReference type="ARBA" id="ARBA00023015"/>
    </source>
</evidence>
<evidence type="ECO:0000259" key="7">
    <source>
        <dbReference type="PROSITE" id="PS51755"/>
    </source>
</evidence>
<evidence type="ECO:0000313" key="9">
    <source>
        <dbReference type="Proteomes" id="UP000599437"/>
    </source>
</evidence>
<keyword evidence="2" id="KW-0902">Two-component regulatory system</keyword>
<dbReference type="InterPro" id="IPR011990">
    <property type="entry name" value="TPR-like_helical_dom_sf"/>
</dbReference>
<evidence type="ECO:0000256" key="2">
    <source>
        <dbReference type="ARBA" id="ARBA00023012"/>
    </source>
</evidence>
<feature type="domain" description="OmpR/PhoB-type" evidence="7">
    <location>
        <begin position="1"/>
        <end position="96"/>
    </location>
</feature>
<dbReference type="RefSeq" id="WP_138894128.1">
    <property type="nucleotide sequence ID" value="NZ_BMVO01000001.1"/>
</dbReference>
<dbReference type="Pfam" id="PF03704">
    <property type="entry name" value="BTAD"/>
    <property type="match status" value="1"/>
</dbReference>
<dbReference type="Pfam" id="PF00486">
    <property type="entry name" value="Trans_reg_C"/>
    <property type="match status" value="1"/>
</dbReference>
<proteinExistence type="inferred from homology"/>
<dbReference type="InterPro" id="IPR051677">
    <property type="entry name" value="AfsR-DnrI-RedD_regulator"/>
</dbReference>
<dbReference type="SUPFAM" id="SSF46894">
    <property type="entry name" value="C-terminal effector domain of the bipartite response regulators"/>
    <property type="match status" value="1"/>
</dbReference>
<reference evidence="9" key="1">
    <citation type="journal article" date="2019" name="Int. J. Syst. Evol. Microbiol.">
        <title>The Global Catalogue of Microorganisms (GCM) 10K type strain sequencing project: providing services to taxonomists for standard genome sequencing and annotation.</title>
        <authorList>
            <consortium name="The Broad Institute Genomics Platform"/>
            <consortium name="The Broad Institute Genome Sequencing Center for Infectious Disease"/>
            <person name="Wu L."/>
            <person name="Ma J."/>
        </authorList>
    </citation>
    <scope>NUCLEOTIDE SEQUENCE [LARGE SCALE GENOMIC DNA]</scope>
    <source>
        <strain evidence="9">JCM 4737</strain>
    </source>
</reference>
<evidence type="ECO:0000313" key="8">
    <source>
        <dbReference type="EMBL" id="GHA88475.1"/>
    </source>
</evidence>
<keyword evidence="5" id="KW-0804">Transcription</keyword>
<evidence type="ECO:0000256" key="6">
    <source>
        <dbReference type="PROSITE-ProRule" id="PRU01091"/>
    </source>
</evidence>
<dbReference type="InterPro" id="IPR005158">
    <property type="entry name" value="BTAD"/>
</dbReference>
<dbReference type="InterPro" id="IPR016032">
    <property type="entry name" value="Sig_transdc_resp-reg_C-effctor"/>
</dbReference>